<dbReference type="Proteomes" id="UP000241365">
    <property type="component" value="Segment"/>
</dbReference>
<accession>A0A167RE86</accession>
<dbReference type="GeneID" id="80512946"/>
<dbReference type="InterPro" id="IPR043878">
    <property type="entry name" value="DUF5854"/>
</dbReference>
<sequence>MEFNLDQRNILKSNILEKNKLENALSFIEDKITNGKKLYIKLRHIENKIYEFENNTRLHNSYAKKSDLISKLEKYPTLQKKLENDLSYIKEKIFSGKNLYIQRDQIKLDIEIFENNDKLHKSYNNSIYQIELLNKKICELENLVEKEEKLLINNLINNIGELKIQNHNYLFKCIQIILSSGFSYSQDSYTNTIRKNYCKMPNIRINKINMSEQDIIIEAHKIYNYYLIFNNGPYNFYHNHNNYKLCKWDGFSKRCHCTCKCPEWNFENINWLTDINLDKTYPIGKAKCGW</sequence>
<organism evidence="1 2">
    <name type="scientific">Powai lake megavirus</name>
    <dbReference type="NCBI Taxonomy" id="1842663"/>
    <lineage>
        <taxon>Viruses</taxon>
        <taxon>Varidnaviria</taxon>
        <taxon>Bamfordvirae</taxon>
        <taxon>Nucleocytoviricota</taxon>
        <taxon>Megaviricetes</taxon>
        <taxon>Imitervirales</taxon>
        <taxon>Mimiviridae</taxon>
        <taxon>Megamimivirinae</taxon>
        <taxon>Megavirus</taxon>
        <taxon>Megavirus powaiense</taxon>
    </lineage>
</organism>
<dbReference type="Pfam" id="PF19172">
    <property type="entry name" value="DUF5854"/>
    <property type="match status" value="1"/>
</dbReference>
<name>A0A167RE86_9VIRU</name>
<proteinExistence type="predicted"/>
<evidence type="ECO:0000313" key="1">
    <source>
        <dbReference type="EMBL" id="ANB50584.1"/>
    </source>
</evidence>
<dbReference type="RefSeq" id="YP_010776335.1">
    <property type="nucleotide sequence ID" value="NC_075034.1"/>
</dbReference>
<dbReference type="EMBL" id="KU877344">
    <property type="protein sequence ID" value="ANB50584.1"/>
    <property type="molecule type" value="Genomic_DNA"/>
</dbReference>
<dbReference type="KEGG" id="vg:80512946"/>
<protein>
    <submittedName>
        <fullName evidence="1">Uncharacterized protein</fullName>
    </submittedName>
</protein>
<keyword evidence="2" id="KW-1185">Reference proteome</keyword>
<evidence type="ECO:0000313" key="2">
    <source>
        <dbReference type="Proteomes" id="UP000241365"/>
    </source>
</evidence>
<reference evidence="1 2" key="1">
    <citation type="journal article" date="2016" name="Genome Announc.">
        <title>Complete Genome Sequence of a New Megavirus Family Member Isolated from an Inland Water Lake for the First Time in India.</title>
        <authorList>
            <person name="Chatterjee A."/>
            <person name="Ali F."/>
            <person name="Bange D."/>
            <person name="Kondabagil K."/>
        </authorList>
    </citation>
    <scope>NUCLEOTIDE SEQUENCE [LARGE SCALE GENOMIC DNA]</scope>
    <source>
        <strain evidence="1">1</strain>
    </source>
</reference>